<keyword evidence="2" id="KW-0732">Signal</keyword>
<feature type="compositionally biased region" description="Low complexity" evidence="1">
    <location>
        <begin position="854"/>
        <end position="865"/>
    </location>
</feature>
<evidence type="ECO:0000313" key="5">
    <source>
        <dbReference type="Proteomes" id="UP001320245"/>
    </source>
</evidence>
<dbReference type="PANTHER" id="PTHR31339">
    <property type="entry name" value="PECTIN LYASE-RELATED"/>
    <property type="match status" value="1"/>
</dbReference>
<feature type="domain" description="Rhamnogalacturonase A/B/Epimerase-like pectate lyase" evidence="3">
    <location>
        <begin position="413"/>
        <end position="482"/>
    </location>
</feature>
<dbReference type="PANTHER" id="PTHR31339:SF9">
    <property type="entry name" value="PLASMIN AND FIBRONECTIN-BINDING PROTEIN A"/>
    <property type="match status" value="1"/>
</dbReference>
<dbReference type="EMBL" id="JAJSPL020000031">
    <property type="protein sequence ID" value="KAK7736963.1"/>
    <property type="molecule type" value="Genomic_DNA"/>
</dbReference>
<evidence type="ECO:0000313" key="4">
    <source>
        <dbReference type="EMBL" id="KAK7736963.1"/>
    </source>
</evidence>
<protein>
    <recommendedName>
        <fullName evidence="3">Rhamnogalacturonase A/B/Epimerase-like pectate lyase domain-containing protein</fullName>
    </recommendedName>
</protein>
<accession>A0AAN9YED9</accession>
<dbReference type="InterPro" id="IPR051801">
    <property type="entry name" value="GH28_Enzymes"/>
</dbReference>
<dbReference type="CDD" id="cd23668">
    <property type="entry name" value="GH55_beta13glucanase-like"/>
    <property type="match status" value="1"/>
</dbReference>
<gene>
    <name evidence="4" type="ORF">SLS53_006718</name>
</gene>
<evidence type="ECO:0000259" key="3">
    <source>
        <dbReference type="Pfam" id="PF12708"/>
    </source>
</evidence>
<comment type="caution">
    <text evidence="4">The sequence shown here is derived from an EMBL/GenBank/DDBJ whole genome shotgun (WGS) entry which is preliminary data.</text>
</comment>
<dbReference type="InterPro" id="IPR012334">
    <property type="entry name" value="Pectin_lyas_fold"/>
</dbReference>
<sequence length="878" mass="92402">MIFTKLFTSVLLALPALAAPAAIATTRADTAATTGSSYWVADIARNGAIPFGNDSSYTIFRNVKDYGAKGDGATDDTVAINSAISDGNRCGEGCGSSTTTPAIVYFPPGTYMVNKPIIQYYYTQLIGDANDLPVLKAMSTFVGMAVIDSDPYDAYGNSWYVNQNNFFRQVRNFQIDLTAMDYTSGAGIHWQVAQATSLQNIVFNMRTDGGSANIQKGIFMDNGSGGFMSDLTFIGGGTGMWVGNQQFTTRNMTFSNCQTAIFINWDWVWTIKDVTINNCQVGLDVSTGGTTDQTVGSALFLDSTISNTPIGVNSSYSTSQTGTNGTLIIDNVDMSNNVATAIQDANTKAVILAGNQIVANFVQGNAIGSTGTAVHSVQGTQSNVTKPTSLLNSAGSVFTRSKPQYESLSASSFVSAKAYGLKGDGTTDDTALLQKFLDSVTTDQVAYFDHGAYIVTDTIKVPKNIRITGEVWPMIMAKGSNFADMSNPRPVFQVGQPGETGAVELSDLIFQTAGPVPGAIMIEWNLQASSQGAAGMWDVHNRIGGSAGTTLLSEQCAKNNGTTHGANENCEGAFLMMHITSSASDVYLENTWFWVADHDLEPAANSAQIDIYNGRGVLIESQGPVWLYGTASEHSVMYNYQISNASAVYMALIQTETAYFQGNPAAPAPFVVNSTWNDPSFSNTTSATSARTWGLRVIDSSDVYVYGAGLYSFFDNYNQDCLASESCQDNMVSIENSAVHLFGLSTKASVNMLTVDGYSMAIDSNGTDAGGVSGNNGTGSSTATLTLSSTSRSSTLTTSAMETPASATSTLPTSTLSTGVVGSTGAPNVASSSATSSASAKPTGCAKHKRAMAKARAQASSSSKADSMGEAGRKSTEL</sequence>
<dbReference type="Pfam" id="PF12708">
    <property type="entry name" value="Pect-lyase_RHGA_epim"/>
    <property type="match status" value="2"/>
</dbReference>
<dbReference type="AlphaFoldDB" id="A0AAN9YED9"/>
<feature type="region of interest" description="Disordered" evidence="1">
    <location>
        <begin position="770"/>
        <end position="878"/>
    </location>
</feature>
<evidence type="ECO:0000256" key="1">
    <source>
        <dbReference type="SAM" id="MobiDB-lite"/>
    </source>
</evidence>
<dbReference type="InterPro" id="IPR024535">
    <property type="entry name" value="RHGA/B-epi-like_pectate_lyase"/>
</dbReference>
<feature type="chain" id="PRO_5042954807" description="Rhamnogalacturonase A/B/Epimerase-like pectate lyase domain-containing protein" evidence="2">
    <location>
        <begin position="19"/>
        <end position="878"/>
    </location>
</feature>
<feature type="signal peptide" evidence="2">
    <location>
        <begin position="1"/>
        <end position="18"/>
    </location>
</feature>
<evidence type="ECO:0000256" key="2">
    <source>
        <dbReference type="SAM" id="SignalP"/>
    </source>
</evidence>
<dbReference type="FunFam" id="2.160.20.10:FF:000023">
    <property type="entry name" value="Exo-beta-1,3-glucanase Exg0"/>
    <property type="match status" value="1"/>
</dbReference>
<feature type="domain" description="Rhamnogalacturonase A/B/Epimerase-like pectate lyase" evidence="3">
    <location>
        <begin position="60"/>
        <end position="284"/>
    </location>
</feature>
<feature type="compositionally biased region" description="Low complexity" evidence="1">
    <location>
        <begin position="778"/>
        <end position="840"/>
    </location>
</feature>
<dbReference type="Gene3D" id="2.160.20.10">
    <property type="entry name" value="Single-stranded right-handed beta-helix, Pectin lyase-like"/>
    <property type="match status" value="2"/>
</dbReference>
<reference evidence="4 5" key="1">
    <citation type="journal article" date="2023" name="PLoS ONE">
        <title>Cytospora paraplurivora sp. nov. isolated from orchards with fruit tree decline syndrome in Ontario, Canada.</title>
        <authorList>
            <person name="Ilyukhin E."/>
            <person name="Nguyen H.D.T."/>
            <person name="Castle A.J."/>
            <person name="Ellouze W."/>
        </authorList>
    </citation>
    <scope>NUCLEOTIDE SEQUENCE [LARGE SCALE GENOMIC DNA]</scope>
    <source>
        <strain evidence="4 5">FDS-564</strain>
    </source>
</reference>
<dbReference type="SUPFAM" id="SSF51126">
    <property type="entry name" value="Pectin lyase-like"/>
    <property type="match status" value="2"/>
</dbReference>
<organism evidence="4 5">
    <name type="scientific">Cytospora paraplurivora</name>
    <dbReference type="NCBI Taxonomy" id="2898453"/>
    <lineage>
        <taxon>Eukaryota</taxon>
        <taxon>Fungi</taxon>
        <taxon>Dikarya</taxon>
        <taxon>Ascomycota</taxon>
        <taxon>Pezizomycotina</taxon>
        <taxon>Sordariomycetes</taxon>
        <taxon>Sordariomycetidae</taxon>
        <taxon>Diaporthales</taxon>
        <taxon>Cytosporaceae</taxon>
        <taxon>Cytospora</taxon>
    </lineage>
</organism>
<dbReference type="Proteomes" id="UP001320245">
    <property type="component" value="Unassembled WGS sequence"/>
</dbReference>
<keyword evidence="5" id="KW-1185">Reference proteome</keyword>
<dbReference type="InterPro" id="IPR011050">
    <property type="entry name" value="Pectin_lyase_fold/virulence"/>
</dbReference>
<proteinExistence type="predicted"/>
<name>A0AAN9YED9_9PEZI</name>